<keyword evidence="5" id="KW-1185">Reference proteome</keyword>
<proteinExistence type="predicted"/>
<feature type="domain" description="SMODS and SLOG-associating 2TM effector" evidence="3">
    <location>
        <begin position="15"/>
        <end position="165"/>
    </location>
</feature>
<evidence type="ECO:0000313" key="4">
    <source>
        <dbReference type="EMBL" id="GAA1400304.1"/>
    </source>
</evidence>
<comment type="caution">
    <text evidence="4">The sequence shown here is derived from an EMBL/GenBank/DDBJ whole genome shotgun (WGS) entry which is preliminary data.</text>
</comment>
<dbReference type="NCBIfam" id="NF033610">
    <property type="entry name" value="SLATT_3"/>
    <property type="match status" value="1"/>
</dbReference>
<dbReference type="InterPro" id="IPR041116">
    <property type="entry name" value="SLATT_3"/>
</dbReference>
<keyword evidence="1" id="KW-1133">Transmembrane helix</keyword>
<dbReference type="Pfam" id="PF18181">
    <property type="entry name" value="SLATT_1"/>
    <property type="match status" value="1"/>
</dbReference>
<dbReference type="NCBIfam" id="NF033634">
    <property type="entry name" value="SLATT_1"/>
    <property type="match status" value="1"/>
</dbReference>
<keyword evidence="1" id="KW-0472">Membrane</keyword>
<sequence length="302" mass="33554">MATPPHEAFTWHHLPPFFQDADSSSIRSKRRYFGQLRLNLLILFLAAAFGVITLRAGGRGIDWAGFAAALAFIASILLRLYIVEQRDERRWYECRAAAESCKTLAWRYAVCGEPFPESMPADAARRLFVARLREISLGLDIVDVSAGLDINEAMERCRAGGLGERIAAYRDNRLTEQVEWYARMARLRDRQSRLWRRAALVGEMTGVVAGVLKAYNVFSIDLLGVVSAGVAGITAWSQAQRLETEATAYSLTAREIRHILSLTDEGADAATWAAFVDQAEAAISREHTMWASGRTGRVGLSE</sequence>
<evidence type="ECO:0000259" key="2">
    <source>
        <dbReference type="Pfam" id="PF18181"/>
    </source>
</evidence>
<feature type="domain" description="SMODS and SLOG-associating 2TM effector" evidence="2">
    <location>
        <begin position="169"/>
        <end position="290"/>
    </location>
</feature>
<dbReference type="InterPro" id="IPR040884">
    <property type="entry name" value="SLATT_1"/>
</dbReference>
<name>A0ABN1Y7W8_9ACTN</name>
<evidence type="ECO:0000313" key="5">
    <source>
        <dbReference type="Proteomes" id="UP001499863"/>
    </source>
</evidence>
<accession>A0ABN1Y7W8</accession>
<reference evidence="4 5" key="1">
    <citation type="journal article" date="2019" name="Int. J. Syst. Evol. Microbiol.">
        <title>The Global Catalogue of Microorganisms (GCM) 10K type strain sequencing project: providing services to taxonomists for standard genome sequencing and annotation.</title>
        <authorList>
            <consortium name="The Broad Institute Genomics Platform"/>
            <consortium name="The Broad Institute Genome Sequencing Center for Infectious Disease"/>
            <person name="Wu L."/>
            <person name="Ma J."/>
        </authorList>
    </citation>
    <scope>NUCLEOTIDE SEQUENCE [LARGE SCALE GENOMIC DNA]</scope>
    <source>
        <strain evidence="4 5">JCM 12393</strain>
    </source>
</reference>
<feature type="transmembrane region" description="Helical" evidence="1">
    <location>
        <begin position="36"/>
        <end position="57"/>
    </location>
</feature>
<keyword evidence="1" id="KW-0812">Transmembrane</keyword>
<dbReference type="EMBL" id="BAAAKJ010000224">
    <property type="protein sequence ID" value="GAA1400304.1"/>
    <property type="molecule type" value="Genomic_DNA"/>
</dbReference>
<gene>
    <name evidence="4" type="ORF">GCM10009639_41160</name>
</gene>
<feature type="transmembrane region" description="Helical" evidence="1">
    <location>
        <begin position="63"/>
        <end position="82"/>
    </location>
</feature>
<protein>
    <submittedName>
        <fullName evidence="4">DUF4231 domain-containing protein</fullName>
    </submittedName>
</protein>
<evidence type="ECO:0000256" key="1">
    <source>
        <dbReference type="SAM" id="Phobius"/>
    </source>
</evidence>
<dbReference type="Proteomes" id="UP001499863">
    <property type="component" value="Unassembled WGS sequence"/>
</dbReference>
<evidence type="ECO:0000259" key="3">
    <source>
        <dbReference type="Pfam" id="PF18184"/>
    </source>
</evidence>
<organism evidence="4 5">
    <name type="scientific">Kitasatospora putterlickiae</name>
    <dbReference type="NCBI Taxonomy" id="221725"/>
    <lineage>
        <taxon>Bacteria</taxon>
        <taxon>Bacillati</taxon>
        <taxon>Actinomycetota</taxon>
        <taxon>Actinomycetes</taxon>
        <taxon>Kitasatosporales</taxon>
        <taxon>Streptomycetaceae</taxon>
        <taxon>Kitasatospora</taxon>
    </lineage>
</organism>
<dbReference type="RefSeq" id="WP_344337986.1">
    <property type="nucleotide sequence ID" value="NZ_BAAAKJ010000224.1"/>
</dbReference>
<dbReference type="Pfam" id="PF18184">
    <property type="entry name" value="SLATT_3"/>
    <property type="match status" value="1"/>
</dbReference>